<keyword evidence="4" id="KW-1185">Reference proteome</keyword>
<comment type="caution">
    <text evidence="3">The sequence shown here is derived from an EMBL/GenBank/DDBJ whole genome shotgun (WGS) entry which is preliminary data.</text>
</comment>
<feature type="region of interest" description="Disordered" evidence="1">
    <location>
        <begin position="1"/>
        <end position="101"/>
    </location>
</feature>
<feature type="transmembrane region" description="Helical" evidence="2">
    <location>
        <begin position="105"/>
        <end position="125"/>
    </location>
</feature>
<accession>A0A5B7JV30</accession>
<protein>
    <submittedName>
        <fullName evidence="3">Uncharacterized protein</fullName>
    </submittedName>
</protein>
<dbReference type="Proteomes" id="UP000324222">
    <property type="component" value="Unassembled WGS sequence"/>
</dbReference>
<proteinExistence type="predicted"/>
<keyword evidence="2" id="KW-0472">Membrane</keyword>
<evidence type="ECO:0000313" key="3">
    <source>
        <dbReference type="EMBL" id="MPD01852.1"/>
    </source>
</evidence>
<name>A0A5B7JV30_PORTR</name>
<keyword evidence="2" id="KW-1133">Transmembrane helix</keyword>
<evidence type="ECO:0000256" key="2">
    <source>
        <dbReference type="SAM" id="Phobius"/>
    </source>
</evidence>
<reference evidence="3 4" key="1">
    <citation type="submission" date="2019-05" db="EMBL/GenBank/DDBJ databases">
        <title>Another draft genome of Portunus trituberculatus and its Hox gene families provides insights of decapod evolution.</title>
        <authorList>
            <person name="Jeong J.-H."/>
            <person name="Song I."/>
            <person name="Kim S."/>
            <person name="Choi T."/>
            <person name="Kim D."/>
            <person name="Ryu S."/>
            <person name="Kim W."/>
        </authorList>
    </citation>
    <scope>NUCLEOTIDE SEQUENCE [LARGE SCALE GENOMIC DNA]</scope>
    <source>
        <tissue evidence="3">Muscle</tissue>
    </source>
</reference>
<organism evidence="3 4">
    <name type="scientific">Portunus trituberculatus</name>
    <name type="common">Swimming crab</name>
    <name type="synonym">Neptunus trituberculatus</name>
    <dbReference type="NCBI Taxonomy" id="210409"/>
    <lineage>
        <taxon>Eukaryota</taxon>
        <taxon>Metazoa</taxon>
        <taxon>Ecdysozoa</taxon>
        <taxon>Arthropoda</taxon>
        <taxon>Crustacea</taxon>
        <taxon>Multicrustacea</taxon>
        <taxon>Malacostraca</taxon>
        <taxon>Eumalacostraca</taxon>
        <taxon>Eucarida</taxon>
        <taxon>Decapoda</taxon>
        <taxon>Pleocyemata</taxon>
        <taxon>Brachyura</taxon>
        <taxon>Eubrachyura</taxon>
        <taxon>Portunoidea</taxon>
        <taxon>Portunidae</taxon>
        <taxon>Portuninae</taxon>
        <taxon>Portunus</taxon>
    </lineage>
</organism>
<sequence>MAEAREAGAVASLTQEVVHRDPGDGQRWAASQGQSSQERELIPQTGEIPEVVHRDLGEGQRWAAPQVQLRHRRGEPCGRSSDVLQSSNLSPSKQGKDIPRSGKTLVNSLLRCAQVMAFIFVMYYVTLEWL</sequence>
<dbReference type="EMBL" id="VSRR010128862">
    <property type="protein sequence ID" value="MPD01852.1"/>
    <property type="molecule type" value="Genomic_DNA"/>
</dbReference>
<evidence type="ECO:0000313" key="4">
    <source>
        <dbReference type="Proteomes" id="UP000324222"/>
    </source>
</evidence>
<gene>
    <name evidence="3" type="ORF">E2C01_097397</name>
</gene>
<feature type="compositionally biased region" description="Polar residues" evidence="1">
    <location>
        <begin position="82"/>
        <end position="93"/>
    </location>
</feature>
<keyword evidence="2" id="KW-0812">Transmembrane</keyword>
<evidence type="ECO:0000256" key="1">
    <source>
        <dbReference type="SAM" id="MobiDB-lite"/>
    </source>
</evidence>
<dbReference type="AlphaFoldDB" id="A0A5B7JV30"/>